<name>A0ABZ2GKL1_9BURK</name>
<protein>
    <submittedName>
        <fullName evidence="1">DUF3892 domain-containing protein</fullName>
    </submittedName>
</protein>
<dbReference type="Pfam" id="PF13031">
    <property type="entry name" value="DUF3892"/>
    <property type="match status" value="1"/>
</dbReference>
<proteinExistence type="predicted"/>
<evidence type="ECO:0000313" key="2">
    <source>
        <dbReference type="Proteomes" id="UP001373909"/>
    </source>
</evidence>
<accession>A0ABZ2GKL1</accession>
<dbReference type="RefSeq" id="WP_338679650.1">
    <property type="nucleotide sequence ID" value="NZ_CP142523.1"/>
</dbReference>
<keyword evidence="2" id="KW-1185">Reference proteome</keyword>
<dbReference type="Proteomes" id="UP001373909">
    <property type="component" value="Chromosome"/>
</dbReference>
<gene>
    <name evidence="1" type="ORF">OPV09_25050</name>
</gene>
<reference evidence="1 2" key="1">
    <citation type="submission" date="2024-01" db="EMBL/GenBank/DDBJ databases">
        <title>Draft genome sequences of nine bacterial species from freshwater ponds near Washington, DC.</title>
        <authorList>
            <person name="Pavloudi C."/>
            <person name="Oliver L."/>
            <person name="Slattery K."/>
            <person name="Lissner G."/>
            <person name="Saw J.H."/>
        </authorList>
    </citation>
    <scope>NUCLEOTIDE SEQUENCE [LARGE SCALE GENOMIC DNA]</scope>
    <source>
        <strain evidence="2">TB1-E2</strain>
    </source>
</reference>
<sequence>MADCQITCINLSHTNGRHEHITHVGNPGVWSSRLTVAQAVAMIRNKEHTFYVKDARGNRANVGVVDGQPPYLRTYADGVWSDNLLSLQFCPI</sequence>
<dbReference type="EMBL" id="CP142523">
    <property type="protein sequence ID" value="WWO45931.1"/>
    <property type="molecule type" value="Genomic_DNA"/>
</dbReference>
<evidence type="ECO:0000313" key="1">
    <source>
        <dbReference type="EMBL" id="WWO45931.1"/>
    </source>
</evidence>
<dbReference type="InterPro" id="IPR024997">
    <property type="entry name" value="DUF3892"/>
</dbReference>
<organism evidence="1 2">
    <name type="scientific">Janthinobacterium aestuarii</name>
    <dbReference type="NCBI Taxonomy" id="2985511"/>
    <lineage>
        <taxon>Bacteria</taxon>
        <taxon>Pseudomonadati</taxon>
        <taxon>Pseudomonadota</taxon>
        <taxon>Betaproteobacteria</taxon>
        <taxon>Burkholderiales</taxon>
        <taxon>Oxalobacteraceae</taxon>
        <taxon>Janthinobacterium</taxon>
    </lineage>
</organism>